<evidence type="ECO:0000256" key="4">
    <source>
        <dbReference type="ARBA" id="ARBA00023242"/>
    </source>
</evidence>
<feature type="coiled-coil region" evidence="5">
    <location>
        <begin position="182"/>
        <end position="223"/>
    </location>
</feature>
<name>A0A8S0YS62_ARCPL</name>
<evidence type="ECO:0000313" key="9">
    <source>
        <dbReference type="EMBL" id="CAB3228476.1"/>
    </source>
</evidence>
<reference evidence="10 11" key="1">
    <citation type="submission" date="2020-04" db="EMBL/GenBank/DDBJ databases">
        <authorList>
            <person name="Wallbank WR R."/>
            <person name="Pardo Diaz C."/>
            <person name="Kozak K."/>
            <person name="Martin S."/>
            <person name="Jiggins C."/>
            <person name="Moest M."/>
            <person name="Warren A I."/>
            <person name="Byers J.R.P. K."/>
            <person name="Montejo-Kovacevich G."/>
            <person name="Yen C E."/>
        </authorList>
    </citation>
    <scope>NUCLEOTIDE SEQUENCE [LARGE SCALE GENOMIC DNA]</scope>
</reference>
<dbReference type="PANTHER" id="PTHR46117:SF3">
    <property type="entry name" value="FI24210P1"/>
    <property type="match status" value="1"/>
</dbReference>
<dbReference type="GO" id="GO:0005634">
    <property type="term" value="C:nucleus"/>
    <property type="evidence" value="ECO:0007669"/>
    <property type="project" value="UniProtKB-SubCell"/>
</dbReference>
<dbReference type="CDD" id="cd11396">
    <property type="entry name" value="bHLHzip_USF"/>
    <property type="match status" value="1"/>
</dbReference>
<dbReference type="PANTHER" id="PTHR46117">
    <property type="entry name" value="FI24210P1"/>
    <property type="match status" value="1"/>
</dbReference>
<evidence type="ECO:0000313" key="11">
    <source>
        <dbReference type="Proteomes" id="UP000494256"/>
    </source>
</evidence>
<evidence type="ECO:0000313" key="8">
    <source>
        <dbReference type="EMBL" id="CAB3221253.1"/>
    </source>
</evidence>
<dbReference type="EMBL" id="CADEBD010000282">
    <property type="protein sequence ID" value="CAB3228476.1"/>
    <property type="molecule type" value="Genomic_DNA"/>
</dbReference>
<evidence type="ECO:0000256" key="6">
    <source>
        <dbReference type="SAM" id="MobiDB-lite"/>
    </source>
</evidence>
<evidence type="ECO:0000256" key="1">
    <source>
        <dbReference type="ARBA" id="ARBA00004123"/>
    </source>
</evidence>
<dbReference type="Gene3D" id="4.10.280.10">
    <property type="entry name" value="Helix-loop-helix DNA-binding domain"/>
    <property type="match status" value="1"/>
</dbReference>
<evidence type="ECO:0000256" key="3">
    <source>
        <dbReference type="ARBA" id="ARBA00023163"/>
    </source>
</evidence>
<dbReference type="Pfam" id="PF00010">
    <property type="entry name" value="HLH"/>
    <property type="match status" value="1"/>
</dbReference>
<feature type="compositionally biased region" description="Basic and acidic residues" evidence="6">
    <location>
        <begin position="1"/>
        <end position="15"/>
    </location>
</feature>
<dbReference type="PROSITE" id="PS50888">
    <property type="entry name" value="BHLH"/>
    <property type="match status" value="1"/>
</dbReference>
<dbReference type="AlphaFoldDB" id="A0A8S0YS62"/>
<dbReference type="EMBL" id="CADEBC010000062">
    <property type="protein sequence ID" value="CAB3221253.1"/>
    <property type="molecule type" value="Genomic_DNA"/>
</dbReference>
<dbReference type="GO" id="GO:0000981">
    <property type="term" value="F:DNA-binding transcription factor activity, RNA polymerase II-specific"/>
    <property type="evidence" value="ECO:0007669"/>
    <property type="project" value="TreeGrafter"/>
</dbReference>
<sequence>MAKVEIDVDDMHENSLDNSADSEYLGMVDEGSYGSNEERSQLVSQPYENSGTYNFKDLSGSVTYKLITMAGDESGTNIAHSPTHGIHQEAEYFVISNPVEVFGTGTTPKKAVRRDPMQAKAVTAKKRDDKRRATHNEVERRRRDKINSWISKLANLVPNSGLPDSASKGGILAKACDHITDLTEKQKRLEKLEVENEKLMLEIIRLNQELSEVRKENSSMRNQLADNCIVLQHRPKGQKS</sequence>
<keyword evidence="2" id="KW-0805">Transcription regulation</keyword>
<dbReference type="InterPro" id="IPR011598">
    <property type="entry name" value="bHLH_dom"/>
</dbReference>
<keyword evidence="4" id="KW-0539">Nucleus</keyword>
<dbReference type="Proteomes" id="UP000494256">
    <property type="component" value="Unassembled WGS sequence"/>
</dbReference>
<keyword evidence="10" id="KW-1185">Reference proteome</keyword>
<gene>
    <name evidence="9" type="ORF">APLA_LOCUS3577</name>
    <name evidence="8" type="ORF">APLA_LOCUS530</name>
</gene>
<evidence type="ECO:0000313" key="10">
    <source>
        <dbReference type="Proteomes" id="UP000494106"/>
    </source>
</evidence>
<dbReference type="GO" id="GO:0046983">
    <property type="term" value="F:protein dimerization activity"/>
    <property type="evidence" value="ECO:0007669"/>
    <property type="project" value="InterPro"/>
</dbReference>
<evidence type="ECO:0000256" key="2">
    <source>
        <dbReference type="ARBA" id="ARBA00023015"/>
    </source>
</evidence>
<dbReference type="Proteomes" id="UP000494106">
    <property type="component" value="Unassembled WGS sequence"/>
</dbReference>
<comment type="caution">
    <text evidence="8">The sequence shown here is derived from an EMBL/GenBank/DDBJ whole genome shotgun (WGS) entry which is preliminary data.</text>
</comment>
<dbReference type="SMART" id="SM00353">
    <property type="entry name" value="HLH"/>
    <property type="match status" value="1"/>
</dbReference>
<keyword evidence="3" id="KW-0804">Transcription</keyword>
<dbReference type="InterPro" id="IPR036638">
    <property type="entry name" value="HLH_DNA-bd_sf"/>
</dbReference>
<dbReference type="GO" id="GO:0000978">
    <property type="term" value="F:RNA polymerase II cis-regulatory region sequence-specific DNA binding"/>
    <property type="evidence" value="ECO:0007669"/>
    <property type="project" value="TreeGrafter"/>
</dbReference>
<feature type="region of interest" description="Disordered" evidence="6">
    <location>
        <begin position="1"/>
        <end position="38"/>
    </location>
</feature>
<organism evidence="8 10">
    <name type="scientific">Arctia plantaginis</name>
    <name type="common">Wood tiger moth</name>
    <name type="synonym">Phalaena plantaginis</name>
    <dbReference type="NCBI Taxonomy" id="874455"/>
    <lineage>
        <taxon>Eukaryota</taxon>
        <taxon>Metazoa</taxon>
        <taxon>Ecdysozoa</taxon>
        <taxon>Arthropoda</taxon>
        <taxon>Hexapoda</taxon>
        <taxon>Insecta</taxon>
        <taxon>Pterygota</taxon>
        <taxon>Neoptera</taxon>
        <taxon>Endopterygota</taxon>
        <taxon>Lepidoptera</taxon>
        <taxon>Glossata</taxon>
        <taxon>Ditrysia</taxon>
        <taxon>Noctuoidea</taxon>
        <taxon>Erebidae</taxon>
        <taxon>Arctiinae</taxon>
        <taxon>Arctia</taxon>
    </lineage>
</organism>
<protein>
    <recommendedName>
        <fullName evidence="7">BHLH domain-containing protein</fullName>
    </recommendedName>
</protein>
<dbReference type="SUPFAM" id="SSF47459">
    <property type="entry name" value="HLH, helix-loop-helix DNA-binding domain"/>
    <property type="match status" value="1"/>
</dbReference>
<accession>A0A8S0YS62</accession>
<dbReference type="OrthoDB" id="690068at2759"/>
<feature type="domain" description="BHLH" evidence="7">
    <location>
        <begin position="130"/>
        <end position="182"/>
    </location>
</feature>
<evidence type="ECO:0000259" key="7">
    <source>
        <dbReference type="PROSITE" id="PS50888"/>
    </source>
</evidence>
<dbReference type="InterPro" id="IPR051732">
    <property type="entry name" value="USF"/>
</dbReference>
<comment type="subcellular location">
    <subcellularLocation>
        <location evidence="1">Nucleus</location>
    </subcellularLocation>
</comment>
<keyword evidence="5" id="KW-0175">Coiled coil</keyword>
<evidence type="ECO:0000256" key="5">
    <source>
        <dbReference type="SAM" id="Coils"/>
    </source>
</evidence>
<proteinExistence type="predicted"/>